<dbReference type="InterPro" id="IPR037162">
    <property type="entry name" value="TRPM_tetra_sf"/>
</dbReference>
<feature type="region of interest" description="Disordered" evidence="8">
    <location>
        <begin position="1692"/>
        <end position="1717"/>
    </location>
</feature>
<dbReference type="InterPro" id="IPR041491">
    <property type="entry name" value="TRPM_SLOG"/>
</dbReference>
<feature type="transmembrane region" description="Helical" evidence="9">
    <location>
        <begin position="976"/>
        <end position="993"/>
    </location>
</feature>
<dbReference type="Pfam" id="PF16519">
    <property type="entry name" value="TRPM_tetra"/>
    <property type="match status" value="1"/>
</dbReference>
<evidence type="ECO:0000256" key="4">
    <source>
        <dbReference type="ARBA" id="ARBA00022989"/>
    </source>
</evidence>
<dbReference type="PANTHER" id="PTHR13800">
    <property type="entry name" value="TRANSIENT RECEPTOR POTENTIAL CATION CHANNEL, SUBFAMILY M, MEMBER 6"/>
    <property type="match status" value="1"/>
</dbReference>
<dbReference type="GO" id="GO:0005261">
    <property type="term" value="F:monoatomic cation channel activity"/>
    <property type="evidence" value="ECO:0007669"/>
    <property type="project" value="TreeGrafter"/>
</dbReference>
<comment type="subcellular location">
    <subcellularLocation>
        <location evidence="1">Membrane</location>
        <topology evidence="1">Multi-pass membrane protein</topology>
    </subcellularLocation>
</comment>
<organism evidence="14">
    <name type="scientific">Magallana gigas</name>
    <name type="common">Pacific oyster</name>
    <name type="synonym">Crassostrea gigas</name>
    <dbReference type="NCBI Taxonomy" id="29159"/>
    <lineage>
        <taxon>Eukaryota</taxon>
        <taxon>Metazoa</taxon>
        <taxon>Spiralia</taxon>
        <taxon>Lophotrochozoa</taxon>
        <taxon>Mollusca</taxon>
        <taxon>Bivalvia</taxon>
        <taxon>Autobranchia</taxon>
        <taxon>Pteriomorphia</taxon>
        <taxon>Ostreida</taxon>
        <taxon>Ostreoidea</taxon>
        <taxon>Ostreidae</taxon>
        <taxon>Magallana</taxon>
    </lineage>
</organism>
<evidence type="ECO:0000256" key="6">
    <source>
        <dbReference type="ARBA" id="ARBA00023136"/>
    </source>
</evidence>
<accession>K1QD60</accession>
<evidence type="ECO:0000259" key="12">
    <source>
        <dbReference type="Pfam" id="PF18139"/>
    </source>
</evidence>
<feature type="domain" description="TRPM-like" evidence="13">
    <location>
        <begin position="509"/>
        <end position="768"/>
    </location>
</feature>
<dbReference type="FunCoup" id="K1QD60">
    <property type="interactions" value="272"/>
</dbReference>
<feature type="region of interest" description="Disordered" evidence="8">
    <location>
        <begin position="1610"/>
        <end position="1641"/>
    </location>
</feature>
<dbReference type="InterPro" id="IPR050927">
    <property type="entry name" value="TRPM"/>
</dbReference>
<feature type="domain" description="TRPM SLOG" evidence="12">
    <location>
        <begin position="87"/>
        <end position="258"/>
    </location>
</feature>
<feature type="domain" description="TRPM SLOG" evidence="12">
    <location>
        <begin position="260"/>
        <end position="455"/>
    </location>
</feature>
<evidence type="ECO:0000259" key="13">
    <source>
        <dbReference type="Pfam" id="PF25508"/>
    </source>
</evidence>
<dbReference type="GO" id="GO:0030001">
    <property type="term" value="P:metal ion transport"/>
    <property type="evidence" value="ECO:0007669"/>
    <property type="project" value="TreeGrafter"/>
</dbReference>
<proteinExistence type="predicted"/>
<evidence type="ECO:0000256" key="1">
    <source>
        <dbReference type="ARBA" id="ARBA00004141"/>
    </source>
</evidence>
<dbReference type="InterPro" id="IPR032415">
    <property type="entry name" value="TRPM_tetra"/>
</dbReference>
<dbReference type="InParanoid" id="K1QD60"/>
<evidence type="ECO:0008006" key="15">
    <source>
        <dbReference type="Google" id="ProtNLM"/>
    </source>
</evidence>
<name>K1QD60_MAGGI</name>
<feature type="transmembrane region" description="Helical" evidence="9">
    <location>
        <begin position="1013"/>
        <end position="1030"/>
    </location>
</feature>
<keyword evidence="6 9" id="KW-0472">Membrane</keyword>
<dbReference type="GO" id="GO:0051262">
    <property type="term" value="P:protein tetramerization"/>
    <property type="evidence" value="ECO:0007669"/>
    <property type="project" value="InterPro"/>
</dbReference>
<dbReference type="Pfam" id="PF18139">
    <property type="entry name" value="LSDAT_euk"/>
    <property type="match status" value="2"/>
</dbReference>
<feature type="transmembrane region" description="Helical" evidence="9">
    <location>
        <begin position="1108"/>
        <end position="1124"/>
    </location>
</feature>
<keyword evidence="4 9" id="KW-1133">Transmembrane helix</keyword>
<feature type="compositionally biased region" description="Low complexity" evidence="8">
    <location>
        <begin position="1550"/>
        <end position="1565"/>
    </location>
</feature>
<sequence length="1746" mass="198193">MDSYLEDEGQCCLLQLLICQWSTPFRGLAFRCCCGRPASWHTAEVKPGSTESSTPIERWHPYTHTETLPTDAYGTLEFQGAPHPSKAQYVRLSSFDTKAENVLQLLTRHWGLELPKLLITVQGGILNFDLQPKLKRVFRKGLLKAAKTTGAWIITGGTSTGVTRHVGDAISDRATKLKNKVVAIGIAPWGIVENKEELIGKDVVVPYHCVSSPKSNYAVLNSNHSYFLLVDNGTVGKYGGEIIFRKRLERFIAQQKISISVTRHVGDAISDRATKLKNKVVAIGIAPWGIVENKEELIGKDVVVPYHCVSSPKSNYAVLNSNHSYFLLVDNGTVGKYGGEIIFRKRLERVIAQQKISITSGVQGRGVPVICVVLEGGANTIRSVLEYVTDKPPVPVVVCDGSGRAADLLAFTHKYAQEDGTMVESLRDQLILTIQKTFQYSPEQAEKLFLELMLCVKKRELITVFRMGEGAQDIDLAILTALLKGTNASAPDQLSLALTWDRVDIARSHIFTYGQEWPEGSLEQAMMDALINDRVDFVKLLLENGVSMHTFLTIPRLEELYNTRQGPANTLRYLIRDVRKHVVSTYNYTLIDIGMVIEHLMGGAFRSTYCRKRFRQKYNALRRNNTAGNLHSIVTELPLMIDTKEAQELFPYPFHDLMIWAVLMKRQKMALFMWQHGEEAMAKALVACKLYKSMAHEADEDNLEVDISEQFLNDGKEFEKLALELLEHCYKIDDDYTQQLLTYELKNFSDQTCLSLAVDAMHQDFVAHTCCQTLINDLWMGGLRMRKNSSLKVIVGIFIPPYAMALEFKTKEELQLMPQTMEEHLEELEDDDSDTEDLSFSSLDDDNVHEYPSIYTISDSQSATQLSINGHSNGKLKQALNNHKSMYCDDMNMDSTQIKGQENGSCLVDTSSTMDYSHMQNKKKKSPLRLGKKIYEFYNAPIVKFWFYTLTYFAFLAAYTFVVLVKTYPQPTWPEIFLMTYVFSLAIEKFRQIVASEPVKISLKLRVFFSQYWNIWDLVAILMFSTAVGLRMYNETRQAARIIYTLNIVFFYIRILEILSVNQYLGPYVKIIGKLLRDMSYFLIIMLLVVMSFGIIRQAVHFQNEEPSWFLVRNMFYYPYWMIYGELFADEIDTCTDSIRHPEGCVYGSWVAPFCMFVFLLISNILLVNLLIARFNATFIRNNAKSREIWKFQRYQLIVNYELRPILPPPFTFISHIYLTFKYIIRRCKGKRDFFDNGLKLFLSPDDKEKLHDFEEECVEDYFRYKDYKFQSSSDERIRVINERVENMTMRMDDINQKENSIKLSLQTMDYRMSKLEDVALQTNDTLSVLRTYMARSVRHFSGASFGSQVHEPSLESQDSIIENDMVMYESDSSPSKETDLEASDTTTPSFTLGTDSPTNTSVETNSTMRSIPSPLLVHTKKPLKEEQLGKVTDFSKQQKPPSKRKLLDQGLLKSQKLMPLQESSPVQEFNEGISLTQRRHVSTELSVNIELANGGATSAPAATHASEVEKNTNQSSLYSTASISSDTQTSTGLPSGGIDSFANSDMQMRISPGSSRPPSSPRISITSAVYGQSKNAFLAPTSVSQMTPILTSISSEYTTITDEIDTSCVVDKSPPGSPSSSGTFFGEGTSDMEKKRKQSDVVTVENVRLKNAEELQHRKMERLIQHRLRQISLDESDCISDIAKLVVSDMNQQEENHSGQEEEEEENSEDMNGSMESLVINQATVTEVIEIKIRRPSQDIEPAKE</sequence>
<feature type="transmembrane region" description="Helical" evidence="9">
    <location>
        <begin position="1150"/>
        <end position="1172"/>
    </location>
</feature>
<dbReference type="InterPro" id="IPR057366">
    <property type="entry name" value="TRPM-like"/>
</dbReference>
<keyword evidence="5" id="KW-0406">Ion transport</keyword>
<feature type="domain" description="Ion transport" evidence="10">
    <location>
        <begin position="946"/>
        <end position="1183"/>
    </location>
</feature>
<dbReference type="Pfam" id="PF00520">
    <property type="entry name" value="Ion_trans"/>
    <property type="match status" value="1"/>
</dbReference>
<dbReference type="HOGENOM" id="CLU_001390_4_0_1"/>
<reference evidence="14" key="1">
    <citation type="journal article" date="2012" name="Nature">
        <title>The oyster genome reveals stress adaptation and complexity of shell formation.</title>
        <authorList>
            <person name="Zhang G."/>
            <person name="Fang X."/>
            <person name="Guo X."/>
            <person name="Li L."/>
            <person name="Luo R."/>
            <person name="Xu F."/>
            <person name="Yang P."/>
            <person name="Zhang L."/>
            <person name="Wang X."/>
            <person name="Qi H."/>
            <person name="Xiong Z."/>
            <person name="Que H."/>
            <person name="Xie Y."/>
            <person name="Holland P.W."/>
            <person name="Paps J."/>
            <person name="Zhu Y."/>
            <person name="Wu F."/>
            <person name="Chen Y."/>
            <person name="Wang J."/>
            <person name="Peng C."/>
            <person name="Meng J."/>
            <person name="Yang L."/>
            <person name="Liu J."/>
            <person name="Wen B."/>
            <person name="Zhang N."/>
            <person name="Huang Z."/>
            <person name="Zhu Q."/>
            <person name="Feng Y."/>
            <person name="Mount A."/>
            <person name="Hedgecock D."/>
            <person name="Xu Z."/>
            <person name="Liu Y."/>
            <person name="Domazet-Loso T."/>
            <person name="Du Y."/>
            <person name="Sun X."/>
            <person name="Zhang S."/>
            <person name="Liu B."/>
            <person name="Cheng P."/>
            <person name="Jiang X."/>
            <person name="Li J."/>
            <person name="Fan D."/>
            <person name="Wang W."/>
            <person name="Fu W."/>
            <person name="Wang T."/>
            <person name="Wang B."/>
            <person name="Zhang J."/>
            <person name="Peng Z."/>
            <person name="Li Y."/>
            <person name="Li N."/>
            <person name="Wang J."/>
            <person name="Chen M."/>
            <person name="He Y."/>
            <person name="Tan F."/>
            <person name="Song X."/>
            <person name="Zheng Q."/>
            <person name="Huang R."/>
            <person name="Yang H."/>
            <person name="Du X."/>
            <person name="Chen L."/>
            <person name="Yang M."/>
            <person name="Gaffney P.M."/>
            <person name="Wang S."/>
            <person name="Luo L."/>
            <person name="She Z."/>
            <person name="Ming Y."/>
            <person name="Huang W."/>
            <person name="Zhang S."/>
            <person name="Huang B."/>
            <person name="Zhang Y."/>
            <person name="Qu T."/>
            <person name="Ni P."/>
            <person name="Miao G."/>
            <person name="Wang J."/>
            <person name="Wang Q."/>
            <person name="Steinberg C.E."/>
            <person name="Wang H."/>
            <person name="Li N."/>
            <person name="Qian L."/>
            <person name="Zhang G."/>
            <person name="Li Y."/>
            <person name="Yang H."/>
            <person name="Liu X."/>
            <person name="Wang J."/>
            <person name="Yin Y."/>
            <person name="Wang J."/>
        </authorList>
    </citation>
    <scope>NUCLEOTIDE SEQUENCE [LARGE SCALE GENOMIC DNA]</scope>
    <source>
        <strain evidence="14">05x7-T-G4-1.051#20</strain>
    </source>
</reference>
<gene>
    <name evidence="14" type="ORF">CGI_10028233</name>
</gene>
<evidence type="ECO:0000256" key="7">
    <source>
        <dbReference type="ARBA" id="ARBA00023303"/>
    </source>
</evidence>
<keyword evidence="2" id="KW-0813">Transport</keyword>
<feature type="compositionally biased region" description="Polar residues" evidence="8">
    <location>
        <begin position="1384"/>
        <end position="1411"/>
    </location>
</feature>
<feature type="transmembrane region" description="Helical" evidence="9">
    <location>
        <begin position="1079"/>
        <end position="1096"/>
    </location>
</feature>
<dbReference type="GO" id="GO:0005886">
    <property type="term" value="C:plasma membrane"/>
    <property type="evidence" value="ECO:0007669"/>
    <property type="project" value="TreeGrafter"/>
</dbReference>
<evidence type="ECO:0000256" key="5">
    <source>
        <dbReference type="ARBA" id="ARBA00023065"/>
    </source>
</evidence>
<feature type="compositionally biased region" description="Low complexity" evidence="8">
    <location>
        <begin position="1619"/>
        <end position="1630"/>
    </location>
</feature>
<dbReference type="EMBL" id="JH816901">
    <property type="protein sequence ID" value="EKC26700.1"/>
    <property type="molecule type" value="Genomic_DNA"/>
</dbReference>
<evidence type="ECO:0000313" key="14">
    <source>
        <dbReference type="EMBL" id="EKC26700.1"/>
    </source>
</evidence>
<evidence type="ECO:0000259" key="10">
    <source>
        <dbReference type="Pfam" id="PF00520"/>
    </source>
</evidence>
<evidence type="ECO:0000256" key="8">
    <source>
        <dbReference type="SAM" id="MobiDB-lite"/>
    </source>
</evidence>
<feature type="transmembrane region" description="Helical" evidence="9">
    <location>
        <begin position="1042"/>
        <end position="1059"/>
    </location>
</feature>
<dbReference type="InterPro" id="IPR005821">
    <property type="entry name" value="Ion_trans_dom"/>
</dbReference>
<protein>
    <recommendedName>
        <fullName evidence="15">Transient receptor potential cation channel subfamily M member 3</fullName>
    </recommendedName>
</protein>
<feature type="region of interest" description="Disordered" evidence="8">
    <location>
        <begin position="1522"/>
        <end position="1565"/>
    </location>
</feature>
<feature type="region of interest" description="Disordered" evidence="8">
    <location>
        <begin position="1369"/>
        <end position="1446"/>
    </location>
</feature>
<feature type="compositionally biased region" description="Polar residues" evidence="8">
    <location>
        <begin position="1522"/>
        <end position="1534"/>
    </location>
</feature>
<evidence type="ECO:0000259" key="11">
    <source>
        <dbReference type="Pfam" id="PF16519"/>
    </source>
</evidence>
<dbReference type="Gene3D" id="1.20.5.1010">
    <property type="entry name" value="TRPM, tetramerisation domain"/>
    <property type="match status" value="1"/>
</dbReference>
<evidence type="ECO:0000256" key="3">
    <source>
        <dbReference type="ARBA" id="ARBA00022692"/>
    </source>
</evidence>
<evidence type="ECO:0000256" key="9">
    <source>
        <dbReference type="SAM" id="Phobius"/>
    </source>
</evidence>
<feature type="transmembrane region" description="Helical" evidence="9">
    <location>
        <begin position="945"/>
        <end position="964"/>
    </location>
</feature>
<evidence type="ECO:0000256" key="2">
    <source>
        <dbReference type="ARBA" id="ARBA00022448"/>
    </source>
</evidence>
<dbReference type="Pfam" id="PF25508">
    <property type="entry name" value="TRPM2"/>
    <property type="match status" value="1"/>
</dbReference>
<dbReference type="PANTHER" id="PTHR13800:SF1">
    <property type="entry name" value="TRANSIENT RECEPTOR POTENTIAL CATION CHANNEL TRPM"/>
    <property type="match status" value="1"/>
</dbReference>
<feature type="domain" description="TRPM tetramerisation" evidence="11">
    <location>
        <begin position="1275"/>
        <end position="1330"/>
    </location>
</feature>
<keyword evidence="7" id="KW-0407">Ion channel</keyword>
<keyword evidence="3 9" id="KW-0812">Transmembrane</keyword>